<proteinExistence type="predicted"/>
<protein>
    <submittedName>
        <fullName evidence="2">Uncharacterized protein</fullName>
    </submittedName>
</protein>
<evidence type="ECO:0000256" key="1">
    <source>
        <dbReference type="SAM" id="MobiDB-lite"/>
    </source>
</evidence>
<dbReference type="HOGENOM" id="CLU_2453514_0_0_4"/>
<dbReference type="STRING" id="1223802.SUTH_01260"/>
<dbReference type="AlphaFoldDB" id="W0SE50"/>
<evidence type="ECO:0000313" key="2">
    <source>
        <dbReference type="EMBL" id="BAO29060.1"/>
    </source>
</evidence>
<keyword evidence="3" id="KW-1185">Reference proteome</keyword>
<feature type="region of interest" description="Disordered" evidence="1">
    <location>
        <begin position="66"/>
        <end position="89"/>
    </location>
</feature>
<sequence length="89" mass="10116">MSRLALKQSANHKQVDFRAWRCLHSGRERKFKRMWRSIPGIGIRRQSSFAADDCSCLDPHCPRLPDRNQGPRFAGTNPAIPPDSSIAKN</sequence>
<dbReference type="Proteomes" id="UP000031637">
    <property type="component" value="Chromosome"/>
</dbReference>
<dbReference type="KEGG" id="shd:SUTH_01260"/>
<dbReference type="RefSeq" id="WP_148312864.1">
    <property type="nucleotide sequence ID" value="NZ_AP012547.1"/>
</dbReference>
<reference evidence="2 3" key="1">
    <citation type="journal article" date="2014" name="Syst. Appl. Microbiol.">
        <title>Complete genomes of freshwater sulfur oxidizers Sulfuricella denitrificans skB26 and Sulfuritalea hydrogenivorans sk43H: genetic insights into the sulfur oxidation pathway of betaproteobacteria.</title>
        <authorList>
            <person name="Watanabe T."/>
            <person name="Kojima H."/>
            <person name="Fukui M."/>
        </authorList>
    </citation>
    <scope>NUCLEOTIDE SEQUENCE [LARGE SCALE GENOMIC DNA]</scope>
    <source>
        <strain evidence="2">DSM22779</strain>
    </source>
</reference>
<gene>
    <name evidence="2" type="ORF">SUTH_01260</name>
</gene>
<dbReference type="EMBL" id="AP012547">
    <property type="protein sequence ID" value="BAO29060.1"/>
    <property type="molecule type" value="Genomic_DNA"/>
</dbReference>
<organism evidence="2 3">
    <name type="scientific">Sulfuritalea hydrogenivorans sk43H</name>
    <dbReference type="NCBI Taxonomy" id="1223802"/>
    <lineage>
        <taxon>Bacteria</taxon>
        <taxon>Pseudomonadati</taxon>
        <taxon>Pseudomonadota</taxon>
        <taxon>Betaproteobacteria</taxon>
        <taxon>Nitrosomonadales</taxon>
        <taxon>Sterolibacteriaceae</taxon>
        <taxon>Sulfuritalea</taxon>
    </lineage>
</organism>
<accession>W0SE50</accession>
<name>W0SE50_9PROT</name>
<evidence type="ECO:0000313" key="3">
    <source>
        <dbReference type="Proteomes" id="UP000031637"/>
    </source>
</evidence>